<name>A0ABR4FJ55_9EURO</name>
<dbReference type="Proteomes" id="UP001610563">
    <property type="component" value="Unassembled WGS sequence"/>
</dbReference>
<organism evidence="1 2">
    <name type="scientific">Aspergillus keveii</name>
    <dbReference type="NCBI Taxonomy" id="714993"/>
    <lineage>
        <taxon>Eukaryota</taxon>
        <taxon>Fungi</taxon>
        <taxon>Dikarya</taxon>
        <taxon>Ascomycota</taxon>
        <taxon>Pezizomycotina</taxon>
        <taxon>Eurotiomycetes</taxon>
        <taxon>Eurotiomycetidae</taxon>
        <taxon>Eurotiales</taxon>
        <taxon>Aspergillaceae</taxon>
        <taxon>Aspergillus</taxon>
        <taxon>Aspergillus subgen. Nidulantes</taxon>
    </lineage>
</organism>
<dbReference type="PANTHER" id="PTHR43767">
    <property type="entry name" value="LONG-CHAIN-FATTY-ACID--COA LIGASE"/>
    <property type="match status" value="1"/>
</dbReference>
<dbReference type="PANTHER" id="PTHR43767:SF1">
    <property type="entry name" value="NONRIBOSOMAL PEPTIDE SYNTHASE PES1 (EUROFUNG)-RELATED"/>
    <property type="match status" value="1"/>
</dbReference>
<dbReference type="EMBL" id="JBFTWV010000250">
    <property type="protein sequence ID" value="KAL2783279.1"/>
    <property type="molecule type" value="Genomic_DNA"/>
</dbReference>
<sequence length="187" mass="19976">MAQMTPCRLPQFTSGVPELERPMSRRITPNTGDDARLVSAWRDSKLGAVIQATWGLVLRCYMDSDEVCFGYQDIDANESVVSREVASDMLKLTTMRLVIGDGDTATTLVEKAKGTVAAGAPAVDDGRNALGNGDLPYNTSVLIRSNGGDRHGAAASSIPSALALALPREACTTRPLYERLTGLTRCT</sequence>
<evidence type="ECO:0000313" key="1">
    <source>
        <dbReference type="EMBL" id="KAL2783279.1"/>
    </source>
</evidence>
<dbReference type="InterPro" id="IPR050237">
    <property type="entry name" value="ATP-dep_AMP-bd_enzyme"/>
</dbReference>
<keyword evidence="2" id="KW-1185">Reference proteome</keyword>
<proteinExistence type="predicted"/>
<protein>
    <submittedName>
        <fullName evidence="1">Uncharacterized protein</fullName>
    </submittedName>
</protein>
<evidence type="ECO:0000313" key="2">
    <source>
        <dbReference type="Proteomes" id="UP001610563"/>
    </source>
</evidence>
<gene>
    <name evidence="1" type="ORF">BJX66DRAFT_345078</name>
</gene>
<reference evidence="1 2" key="1">
    <citation type="submission" date="2024-07" db="EMBL/GenBank/DDBJ databases">
        <title>Section-level genome sequencing and comparative genomics of Aspergillus sections Usti and Cavernicolus.</title>
        <authorList>
            <consortium name="Lawrence Berkeley National Laboratory"/>
            <person name="Nybo J.L."/>
            <person name="Vesth T.C."/>
            <person name="Theobald S."/>
            <person name="Frisvad J.C."/>
            <person name="Larsen T.O."/>
            <person name="Kjaerboelling I."/>
            <person name="Rothschild-Mancinelli K."/>
            <person name="Lyhne E.K."/>
            <person name="Kogle M.E."/>
            <person name="Barry K."/>
            <person name="Clum A."/>
            <person name="Na H."/>
            <person name="Ledsgaard L."/>
            <person name="Lin J."/>
            <person name="Lipzen A."/>
            <person name="Kuo A."/>
            <person name="Riley R."/>
            <person name="Mondo S."/>
            <person name="Labutti K."/>
            <person name="Haridas S."/>
            <person name="Pangalinan J."/>
            <person name="Salamov A.A."/>
            <person name="Simmons B.A."/>
            <person name="Magnuson J.K."/>
            <person name="Chen J."/>
            <person name="Drula E."/>
            <person name="Henrissat B."/>
            <person name="Wiebenga A."/>
            <person name="Lubbers R.J."/>
            <person name="Gomes A.C."/>
            <person name="Makela M.R."/>
            <person name="Stajich J."/>
            <person name="Grigoriev I.V."/>
            <person name="Mortensen U.H."/>
            <person name="De Vries R.P."/>
            <person name="Baker S.E."/>
            <person name="Andersen M.R."/>
        </authorList>
    </citation>
    <scope>NUCLEOTIDE SEQUENCE [LARGE SCALE GENOMIC DNA]</scope>
    <source>
        <strain evidence="1 2">CBS 209.92</strain>
    </source>
</reference>
<comment type="caution">
    <text evidence="1">The sequence shown here is derived from an EMBL/GenBank/DDBJ whole genome shotgun (WGS) entry which is preliminary data.</text>
</comment>
<accession>A0ABR4FJ55</accession>